<comment type="similarity">
    <text evidence="8">Belongs to the protein kinase superfamily. STE Ser/Thr protein kinase family. COT1 subfamily.</text>
</comment>
<keyword evidence="6" id="KW-0418">Kinase</keyword>
<dbReference type="InterPro" id="IPR008271">
    <property type="entry name" value="Ser/Thr_kinase_AS"/>
</dbReference>
<feature type="compositionally biased region" description="Low complexity" evidence="12">
    <location>
        <begin position="932"/>
        <end position="944"/>
    </location>
</feature>
<dbReference type="PROSITE" id="PS50011">
    <property type="entry name" value="PROTEIN_KINASE_DOM"/>
    <property type="match status" value="1"/>
</dbReference>
<evidence type="ECO:0000256" key="6">
    <source>
        <dbReference type="ARBA" id="ARBA00022777"/>
    </source>
</evidence>
<feature type="compositionally biased region" description="Low complexity" evidence="12">
    <location>
        <begin position="843"/>
        <end position="852"/>
    </location>
</feature>
<dbReference type="PANTHER" id="PTHR22988">
    <property type="entry name" value="MYOTONIC DYSTROPHY S/T KINASE-RELATED"/>
    <property type="match status" value="1"/>
</dbReference>
<keyword evidence="2" id="KW-0723">Serine/threonine-protein kinase</keyword>
<dbReference type="Gene3D" id="3.30.200.20">
    <property type="entry name" value="Phosphorylase Kinase, domain 1"/>
    <property type="match status" value="1"/>
</dbReference>
<evidence type="ECO:0000256" key="5">
    <source>
        <dbReference type="ARBA" id="ARBA00022741"/>
    </source>
</evidence>
<feature type="compositionally biased region" description="Low complexity" evidence="12">
    <location>
        <begin position="460"/>
        <end position="476"/>
    </location>
</feature>
<keyword evidence="11" id="KW-0175">Coiled coil</keyword>
<dbReference type="SUPFAM" id="SSF56112">
    <property type="entry name" value="Protein kinase-like (PK-like)"/>
    <property type="match status" value="1"/>
</dbReference>
<dbReference type="PANTHER" id="PTHR22988:SF71">
    <property type="entry name" value="CITRON RHO-INTERACTING KINASE"/>
    <property type="match status" value="1"/>
</dbReference>
<evidence type="ECO:0000313" key="15">
    <source>
        <dbReference type="Proteomes" id="UP001383192"/>
    </source>
</evidence>
<dbReference type="GO" id="GO:0031032">
    <property type="term" value="P:actomyosin structure organization"/>
    <property type="evidence" value="ECO:0007669"/>
    <property type="project" value="TreeGrafter"/>
</dbReference>
<organism evidence="14 15">
    <name type="scientific">Paramarasmius palmivorus</name>
    <dbReference type="NCBI Taxonomy" id="297713"/>
    <lineage>
        <taxon>Eukaryota</taxon>
        <taxon>Fungi</taxon>
        <taxon>Dikarya</taxon>
        <taxon>Basidiomycota</taxon>
        <taxon>Agaricomycotina</taxon>
        <taxon>Agaricomycetes</taxon>
        <taxon>Agaricomycetidae</taxon>
        <taxon>Agaricales</taxon>
        <taxon>Marasmiineae</taxon>
        <taxon>Marasmiaceae</taxon>
        <taxon>Paramarasmius</taxon>
    </lineage>
</organism>
<keyword evidence="15" id="KW-1185">Reference proteome</keyword>
<feature type="compositionally biased region" description="Acidic residues" evidence="12">
    <location>
        <begin position="805"/>
        <end position="815"/>
    </location>
</feature>
<evidence type="ECO:0000256" key="7">
    <source>
        <dbReference type="ARBA" id="ARBA00022840"/>
    </source>
</evidence>
<dbReference type="SMART" id="SM00220">
    <property type="entry name" value="S_TKc"/>
    <property type="match status" value="1"/>
</dbReference>
<dbReference type="EMBL" id="JAYKXP010000015">
    <property type="protein sequence ID" value="KAK7049875.1"/>
    <property type="molecule type" value="Genomic_DNA"/>
</dbReference>
<feature type="domain" description="Protein kinase" evidence="13">
    <location>
        <begin position="68"/>
        <end position="383"/>
    </location>
</feature>
<sequence>MSLPWYQRKCRLKGLLNLNEESGLESDAEDSEEKEGLAIDRLLHGQTVIGPTSRTKELESLRFGDKDLHVLGTLERGQFGVIDVVRYKHAASGANQVLFIRKTTSKVFALRTRQQNSPNNERSLLLLALKSQTPWVPKLLCAFHTDAQLSLVMEYAQGGSLWEVLCSSPQSSALDALCLSEDDLKWWLPQVISALSWCHSQGFAHRDVKPHNFVLTAPEARIQLIDFGSASQLKGREDCSVPVGTCDYVSPEILKAHEAALVRLELEEDSDDTGQFNQGKGSRKFSTPLIRTEDEVYGLETDWWSVGAMAYELVYGVAPFFAEDIKSTYVRIMDFKNSLRFDQRMNDQISLELRDLLKRLLNDAEFRIGRSSGIDEFKQHPWFKGVNWETLHLKQPPEGLHLPQFVYADQNQSPNPNNTQTTSEHSQGFQFSAFFQSSSVEIPSQNLEGENSDVGPSTPGLSILHSRSSSSSTTGSNPWIGWTWGPKIDAFGGESELHVSEQIAEDVGATPRPRRFLETPSLVTPRPQSSQTLSVPVSISRSAFSTPIQGQGISRPGMTPYRTVVTPFRTPYQTQTLPAGLSTPHGNFYTPNPRAAGMFYTPNPRAAGAGLYYTPKPGLGSTPRPTSIRRRPLSDRQAMAALVDCVGMSARKRVMESGRRCRILGPTLLEAVKGSMKENKDRKDGSGFDLRRFASGVDFETSGENRPRAPGTATTGTGTGKSRKELRFADVSETDRSQSRSRSRSRSHSGEGDIELGRDRSRSDYYDYPSLALPEQEQERIFKKRQGLRLDLPLPTPGRRGMAIGDEDSIGEDTEFFQSDRSSNRSRSRSQRAPPETDSDLESTTTTTGSSAPPSPSPSPRPGSAASGMLSRLSGGRSQTPTLTMTFFGGTGSGRFRGNIASALKEDSVSVASRSRANSFLLPPSPVEPLMSSTSTDASSHSQSKISSNFTSSTNGSIVTHGASTSTIASVLDAPLDEMGIKYDQMMRDIEKLEERLRRYKAGGARALSGTSLYCSRNASLCLFGFLTESLAQTSPNHAPHPVIDYVSATSVFPIRANSYVLMKDKGAKHYFEVPLAQAFDIYREAISSVAGTARTVQGPSMSASPGKIQVVGITTIPGPSGPEKVFILRFLQARNPAWMKETFFAKFDEKASWLND</sequence>
<dbReference type="InterPro" id="IPR011009">
    <property type="entry name" value="Kinase-like_dom_sf"/>
</dbReference>
<gene>
    <name evidence="14" type="ORF">VNI00_005305</name>
</gene>
<evidence type="ECO:0000259" key="13">
    <source>
        <dbReference type="PROSITE" id="PS50011"/>
    </source>
</evidence>
<dbReference type="FunFam" id="1.10.510.10:FF:000024">
    <property type="entry name" value="Probable serine/threonine-protein kinase cot-1"/>
    <property type="match status" value="1"/>
</dbReference>
<evidence type="ECO:0000256" key="1">
    <source>
        <dbReference type="ARBA" id="ARBA00012513"/>
    </source>
</evidence>
<feature type="compositionally biased region" description="Basic and acidic residues" evidence="12">
    <location>
        <begin position="748"/>
        <end position="765"/>
    </location>
</feature>
<feature type="region of interest" description="Disordered" evidence="12">
    <location>
        <begin position="788"/>
        <end position="891"/>
    </location>
</feature>
<dbReference type="PROSITE" id="PS00108">
    <property type="entry name" value="PROTEIN_KINASE_ST"/>
    <property type="match status" value="1"/>
</dbReference>
<dbReference type="GO" id="GO:0004674">
    <property type="term" value="F:protein serine/threonine kinase activity"/>
    <property type="evidence" value="ECO:0007669"/>
    <property type="project" value="UniProtKB-KW"/>
</dbReference>
<proteinExistence type="inferred from homology"/>
<comment type="catalytic activity">
    <reaction evidence="9">
        <text>L-threonyl-[protein] + ATP = O-phospho-L-threonyl-[protein] + ADP + H(+)</text>
        <dbReference type="Rhea" id="RHEA:46608"/>
        <dbReference type="Rhea" id="RHEA-COMP:11060"/>
        <dbReference type="Rhea" id="RHEA-COMP:11605"/>
        <dbReference type="ChEBI" id="CHEBI:15378"/>
        <dbReference type="ChEBI" id="CHEBI:30013"/>
        <dbReference type="ChEBI" id="CHEBI:30616"/>
        <dbReference type="ChEBI" id="CHEBI:61977"/>
        <dbReference type="ChEBI" id="CHEBI:456216"/>
        <dbReference type="EC" id="2.7.11.1"/>
    </reaction>
</comment>
<dbReference type="GO" id="GO:0005737">
    <property type="term" value="C:cytoplasm"/>
    <property type="evidence" value="ECO:0007669"/>
    <property type="project" value="TreeGrafter"/>
</dbReference>
<evidence type="ECO:0000256" key="9">
    <source>
        <dbReference type="ARBA" id="ARBA00047899"/>
    </source>
</evidence>
<evidence type="ECO:0000313" key="14">
    <source>
        <dbReference type="EMBL" id="KAK7049875.1"/>
    </source>
</evidence>
<evidence type="ECO:0000256" key="11">
    <source>
        <dbReference type="SAM" id="Coils"/>
    </source>
</evidence>
<feature type="coiled-coil region" evidence="11">
    <location>
        <begin position="976"/>
        <end position="1003"/>
    </location>
</feature>
<name>A0AAW0DBL1_9AGAR</name>
<comment type="catalytic activity">
    <reaction evidence="10">
        <text>L-seryl-[protein] + ATP = O-phospho-L-seryl-[protein] + ADP + H(+)</text>
        <dbReference type="Rhea" id="RHEA:17989"/>
        <dbReference type="Rhea" id="RHEA-COMP:9863"/>
        <dbReference type="Rhea" id="RHEA-COMP:11604"/>
        <dbReference type="ChEBI" id="CHEBI:15378"/>
        <dbReference type="ChEBI" id="CHEBI:29999"/>
        <dbReference type="ChEBI" id="CHEBI:30616"/>
        <dbReference type="ChEBI" id="CHEBI:83421"/>
        <dbReference type="ChEBI" id="CHEBI:456216"/>
        <dbReference type="EC" id="2.7.11.1"/>
    </reaction>
</comment>
<dbReference type="InterPro" id="IPR000719">
    <property type="entry name" value="Prot_kinase_dom"/>
</dbReference>
<feature type="region of interest" description="Disordered" evidence="12">
    <location>
        <begin position="445"/>
        <end position="476"/>
    </location>
</feature>
<evidence type="ECO:0000256" key="2">
    <source>
        <dbReference type="ARBA" id="ARBA00022527"/>
    </source>
</evidence>
<evidence type="ECO:0000256" key="12">
    <source>
        <dbReference type="SAM" id="MobiDB-lite"/>
    </source>
</evidence>
<dbReference type="AlphaFoldDB" id="A0AAW0DBL1"/>
<evidence type="ECO:0000256" key="8">
    <source>
        <dbReference type="ARBA" id="ARBA00038271"/>
    </source>
</evidence>
<keyword evidence="4" id="KW-0808">Transferase</keyword>
<evidence type="ECO:0000256" key="10">
    <source>
        <dbReference type="ARBA" id="ARBA00048679"/>
    </source>
</evidence>
<dbReference type="Pfam" id="PF00069">
    <property type="entry name" value="Pkinase"/>
    <property type="match status" value="2"/>
</dbReference>
<reference evidence="14 15" key="1">
    <citation type="submission" date="2024-01" db="EMBL/GenBank/DDBJ databases">
        <title>A draft genome for a cacao thread blight-causing isolate of Paramarasmius palmivorus.</title>
        <authorList>
            <person name="Baruah I.K."/>
            <person name="Bukari Y."/>
            <person name="Amoako-Attah I."/>
            <person name="Meinhardt L.W."/>
            <person name="Bailey B.A."/>
            <person name="Cohen S.P."/>
        </authorList>
    </citation>
    <scope>NUCLEOTIDE SEQUENCE [LARGE SCALE GENOMIC DNA]</scope>
    <source>
        <strain evidence="14 15">GH-12</strain>
    </source>
</reference>
<dbReference type="GO" id="GO:0005524">
    <property type="term" value="F:ATP binding"/>
    <property type="evidence" value="ECO:0007669"/>
    <property type="project" value="UniProtKB-KW"/>
</dbReference>
<feature type="compositionally biased region" description="Basic and acidic residues" evidence="12">
    <location>
        <begin position="722"/>
        <end position="738"/>
    </location>
</feature>
<dbReference type="InterPro" id="IPR050839">
    <property type="entry name" value="Rho-assoc_Ser/Thr_Kinase"/>
</dbReference>
<feature type="region of interest" description="Disordered" evidence="12">
    <location>
        <begin position="919"/>
        <end position="953"/>
    </location>
</feature>
<feature type="compositionally biased region" description="Low complexity" evidence="12">
    <location>
        <begin position="862"/>
        <end position="888"/>
    </location>
</feature>
<accession>A0AAW0DBL1</accession>
<feature type="region of interest" description="Disordered" evidence="12">
    <location>
        <begin position="698"/>
        <end position="772"/>
    </location>
</feature>
<dbReference type="Proteomes" id="UP001383192">
    <property type="component" value="Unassembled WGS sequence"/>
</dbReference>
<keyword evidence="7" id="KW-0067">ATP-binding</keyword>
<dbReference type="Gene3D" id="1.10.510.10">
    <property type="entry name" value="Transferase(Phosphotransferase) domain 1"/>
    <property type="match status" value="1"/>
</dbReference>
<protein>
    <recommendedName>
        <fullName evidence="1">non-specific serine/threonine protein kinase</fullName>
        <ecNumber evidence="1">2.7.11.1</ecNumber>
    </recommendedName>
</protein>
<keyword evidence="3" id="KW-0597">Phosphoprotein</keyword>
<dbReference type="EC" id="2.7.11.1" evidence="1"/>
<evidence type="ECO:0000256" key="4">
    <source>
        <dbReference type="ARBA" id="ARBA00022679"/>
    </source>
</evidence>
<keyword evidence="5" id="KW-0547">Nucleotide-binding</keyword>
<dbReference type="GO" id="GO:0005856">
    <property type="term" value="C:cytoskeleton"/>
    <property type="evidence" value="ECO:0007669"/>
    <property type="project" value="TreeGrafter"/>
</dbReference>
<evidence type="ECO:0000256" key="3">
    <source>
        <dbReference type="ARBA" id="ARBA00022553"/>
    </source>
</evidence>
<comment type="caution">
    <text evidence="14">The sequence shown here is derived from an EMBL/GenBank/DDBJ whole genome shotgun (WGS) entry which is preliminary data.</text>
</comment>